<feature type="transmembrane region" description="Helical" evidence="1">
    <location>
        <begin position="83"/>
        <end position="101"/>
    </location>
</feature>
<keyword evidence="1" id="KW-1133">Transmembrane helix</keyword>
<evidence type="ECO:0000313" key="2">
    <source>
        <dbReference type="EMBL" id="KAL2820767.1"/>
    </source>
</evidence>
<evidence type="ECO:0000313" key="3">
    <source>
        <dbReference type="Proteomes" id="UP001610334"/>
    </source>
</evidence>
<gene>
    <name evidence="2" type="ORF">BJX63DRAFT_283717</name>
</gene>
<comment type="caution">
    <text evidence="2">The sequence shown here is derived from an EMBL/GenBank/DDBJ whole genome shotgun (WGS) entry which is preliminary data.</text>
</comment>
<keyword evidence="1" id="KW-0472">Membrane</keyword>
<proteinExistence type="predicted"/>
<keyword evidence="3" id="KW-1185">Reference proteome</keyword>
<name>A0ABR4I198_9EURO</name>
<sequence length="137" mass="16234">MHWHGAQHFCWRLTTRQPQHKSIWIRHSRFSLTFLFFFCISFLLRSDADYPHQSWFLLPSCSLSNLFQFPLHIVAGWYFARLWWPGCPSSAFVYFFFLLAVQHSEPYVATTSFSSVELKQFKSSFPRGSKPSSRART</sequence>
<organism evidence="2 3">
    <name type="scientific">Aspergillus granulosus</name>
    <dbReference type="NCBI Taxonomy" id="176169"/>
    <lineage>
        <taxon>Eukaryota</taxon>
        <taxon>Fungi</taxon>
        <taxon>Dikarya</taxon>
        <taxon>Ascomycota</taxon>
        <taxon>Pezizomycotina</taxon>
        <taxon>Eurotiomycetes</taxon>
        <taxon>Eurotiomycetidae</taxon>
        <taxon>Eurotiales</taxon>
        <taxon>Aspergillaceae</taxon>
        <taxon>Aspergillus</taxon>
        <taxon>Aspergillus subgen. Nidulantes</taxon>
    </lineage>
</organism>
<reference evidence="2 3" key="1">
    <citation type="submission" date="2024-07" db="EMBL/GenBank/DDBJ databases">
        <title>Section-level genome sequencing and comparative genomics of Aspergillus sections Usti and Cavernicolus.</title>
        <authorList>
            <consortium name="Lawrence Berkeley National Laboratory"/>
            <person name="Nybo J.L."/>
            <person name="Vesth T.C."/>
            <person name="Theobald S."/>
            <person name="Frisvad J.C."/>
            <person name="Larsen T.O."/>
            <person name="Kjaerboelling I."/>
            <person name="Rothschild-Mancinelli K."/>
            <person name="Lyhne E.K."/>
            <person name="Kogle M.E."/>
            <person name="Barry K."/>
            <person name="Clum A."/>
            <person name="Na H."/>
            <person name="Ledsgaard L."/>
            <person name="Lin J."/>
            <person name="Lipzen A."/>
            <person name="Kuo A."/>
            <person name="Riley R."/>
            <person name="Mondo S."/>
            <person name="Labutti K."/>
            <person name="Haridas S."/>
            <person name="Pangalinan J."/>
            <person name="Salamov A.A."/>
            <person name="Simmons B.A."/>
            <person name="Magnuson J.K."/>
            <person name="Chen J."/>
            <person name="Drula E."/>
            <person name="Henrissat B."/>
            <person name="Wiebenga A."/>
            <person name="Lubbers R.J."/>
            <person name="Gomes A.C."/>
            <person name="Makela M.R."/>
            <person name="Stajich J."/>
            <person name="Grigoriev I.V."/>
            <person name="Mortensen U.H."/>
            <person name="De Vries R.P."/>
            <person name="Baker S.E."/>
            <person name="Andersen M.R."/>
        </authorList>
    </citation>
    <scope>NUCLEOTIDE SEQUENCE [LARGE SCALE GENOMIC DNA]</scope>
    <source>
        <strain evidence="2 3">CBS 588.65</strain>
    </source>
</reference>
<keyword evidence="1" id="KW-0812">Transmembrane</keyword>
<accession>A0ABR4I198</accession>
<evidence type="ECO:0000256" key="1">
    <source>
        <dbReference type="SAM" id="Phobius"/>
    </source>
</evidence>
<protein>
    <submittedName>
        <fullName evidence="2">Uncharacterized protein</fullName>
    </submittedName>
</protein>
<feature type="transmembrane region" description="Helical" evidence="1">
    <location>
        <begin position="23"/>
        <end position="44"/>
    </location>
</feature>
<dbReference type="EMBL" id="JBFXLT010000006">
    <property type="protein sequence ID" value="KAL2820767.1"/>
    <property type="molecule type" value="Genomic_DNA"/>
</dbReference>
<dbReference type="Proteomes" id="UP001610334">
    <property type="component" value="Unassembled WGS sequence"/>
</dbReference>